<reference evidence="2" key="1">
    <citation type="submission" date="2013-09" db="EMBL/GenBank/DDBJ databases">
        <title>Corchorus olitorius genome sequencing.</title>
        <authorList>
            <person name="Alam M."/>
            <person name="Haque M.S."/>
            <person name="Islam M.S."/>
            <person name="Emdad E.M."/>
            <person name="Islam M.M."/>
            <person name="Ahmed B."/>
            <person name="Halim A."/>
            <person name="Hossen Q.M.M."/>
            <person name="Hossain M.Z."/>
            <person name="Ahmed R."/>
            <person name="Khan M.M."/>
            <person name="Islam R."/>
            <person name="Rashid M.M."/>
            <person name="Khan S.A."/>
            <person name="Rahman M.S."/>
            <person name="Alam M."/>
            <person name="Yahiya A.S."/>
            <person name="Khan M.S."/>
            <person name="Azam M.S."/>
            <person name="Haque T."/>
            <person name="Lashkar M.Z.H."/>
            <person name="Akhand A.I."/>
            <person name="Morshed G."/>
            <person name="Roy S."/>
            <person name="Uddin K.S."/>
            <person name="Rabeya T."/>
            <person name="Hossain A.S."/>
            <person name="Chowdhury A."/>
            <person name="Snigdha A.R."/>
            <person name="Mortoza M.S."/>
            <person name="Matin S.A."/>
            <person name="Hoque S.M.E."/>
            <person name="Islam M.K."/>
            <person name="Roy D.K."/>
            <person name="Haider R."/>
            <person name="Moosa M.M."/>
            <person name="Elias S.M."/>
            <person name="Hasan A.M."/>
            <person name="Jahan S."/>
            <person name="Shafiuddin M."/>
            <person name="Mahmood N."/>
            <person name="Shommy N.S."/>
        </authorList>
    </citation>
    <scope>NUCLEOTIDE SEQUENCE [LARGE SCALE GENOMIC DNA]</scope>
    <source>
        <strain evidence="2">cv. O-4</strain>
    </source>
</reference>
<dbReference type="EMBL" id="AWUE01011994">
    <property type="protein sequence ID" value="OMP10171.1"/>
    <property type="molecule type" value="Genomic_DNA"/>
</dbReference>
<keyword evidence="2" id="KW-1185">Reference proteome</keyword>
<comment type="caution">
    <text evidence="1">The sequence shown here is derived from an EMBL/GenBank/DDBJ whole genome shotgun (WGS) entry which is preliminary data.</text>
</comment>
<dbReference type="Proteomes" id="UP000187203">
    <property type="component" value="Unassembled WGS sequence"/>
</dbReference>
<accession>A0A1R3KSV2</accession>
<sequence length="70" mass="7692">MKIKKLTGGLMRRKNGEADENAVTSFFGLYRGRYVTVAAVTHATRITVKKLKPVSVTSVVSSALSFFDQI</sequence>
<organism evidence="1 2">
    <name type="scientific">Corchorus olitorius</name>
    <dbReference type="NCBI Taxonomy" id="93759"/>
    <lineage>
        <taxon>Eukaryota</taxon>
        <taxon>Viridiplantae</taxon>
        <taxon>Streptophyta</taxon>
        <taxon>Embryophyta</taxon>
        <taxon>Tracheophyta</taxon>
        <taxon>Spermatophyta</taxon>
        <taxon>Magnoliopsida</taxon>
        <taxon>eudicotyledons</taxon>
        <taxon>Gunneridae</taxon>
        <taxon>Pentapetalae</taxon>
        <taxon>rosids</taxon>
        <taxon>malvids</taxon>
        <taxon>Malvales</taxon>
        <taxon>Malvaceae</taxon>
        <taxon>Grewioideae</taxon>
        <taxon>Apeibeae</taxon>
        <taxon>Corchorus</taxon>
    </lineage>
</organism>
<evidence type="ECO:0000313" key="1">
    <source>
        <dbReference type="EMBL" id="OMP10171.1"/>
    </source>
</evidence>
<gene>
    <name evidence="1" type="ORF">COLO4_04751</name>
</gene>
<evidence type="ECO:0000313" key="2">
    <source>
        <dbReference type="Proteomes" id="UP000187203"/>
    </source>
</evidence>
<protein>
    <submittedName>
        <fullName evidence="1">Uncharacterized protein</fullName>
    </submittedName>
</protein>
<name>A0A1R3KSV2_9ROSI</name>
<proteinExistence type="predicted"/>
<dbReference type="AlphaFoldDB" id="A0A1R3KSV2"/>